<comment type="caution">
    <text evidence="10">The sequence shown here is derived from an EMBL/GenBank/DDBJ whole genome shotgun (WGS) entry which is preliminary data.</text>
</comment>
<evidence type="ECO:0008006" key="12">
    <source>
        <dbReference type="Google" id="ProtNLM"/>
    </source>
</evidence>
<reference evidence="10" key="1">
    <citation type="submission" date="2016-10" db="EMBL/GenBank/DDBJ databases">
        <authorList>
            <person name="Benchimol M."/>
            <person name="Almeida L.G."/>
            <person name="Vasconcelos A.T."/>
            <person name="Perreira-Neves A."/>
            <person name="Rosa I.A."/>
            <person name="Tasca T."/>
            <person name="Bogo M.R."/>
            <person name="de Souza W."/>
        </authorList>
    </citation>
    <scope>NUCLEOTIDE SEQUENCE [LARGE SCALE GENOMIC DNA]</scope>
    <source>
        <strain evidence="10">K</strain>
    </source>
</reference>
<feature type="chain" id="PRO_5012588496" description="Glucosyltransferase 24 catalytic domain-containing protein" evidence="7">
    <location>
        <begin position="20"/>
        <end position="1349"/>
    </location>
</feature>
<feature type="signal peptide" evidence="7">
    <location>
        <begin position="1"/>
        <end position="19"/>
    </location>
</feature>
<evidence type="ECO:0000259" key="8">
    <source>
        <dbReference type="Pfam" id="PF18402"/>
    </source>
</evidence>
<dbReference type="Proteomes" id="UP000179807">
    <property type="component" value="Unassembled WGS sequence"/>
</dbReference>
<dbReference type="VEuPathDB" id="TrichDB:TRFO_26144"/>
<keyword evidence="4" id="KW-0256">Endoplasmic reticulum</keyword>
<evidence type="ECO:0000256" key="4">
    <source>
        <dbReference type="ARBA" id="ARBA00022824"/>
    </source>
</evidence>
<dbReference type="Pfam" id="PF18402">
    <property type="entry name" value="Thioredoxin_14"/>
    <property type="match status" value="1"/>
</dbReference>
<dbReference type="InterPro" id="IPR040692">
    <property type="entry name" value="UGGT_TRXL_3"/>
</dbReference>
<evidence type="ECO:0000259" key="9">
    <source>
        <dbReference type="Pfam" id="PF18404"/>
    </source>
</evidence>
<proteinExistence type="predicted"/>
<protein>
    <recommendedName>
        <fullName evidence="12">Glucosyltransferase 24 catalytic domain-containing protein</fullName>
    </recommendedName>
</protein>
<dbReference type="GO" id="GO:0003980">
    <property type="term" value="F:UDP-glucose:glycoprotein glucosyltransferase activity"/>
    <property type="evidence" value="ECO:0007669"/>
    <property type="project" value="InterPro"/>
</dbReference>
<dbReference type="RefSeq" id="XP_068359070.1">
    <property type="nucleotide sequence ID" value="XM_068504772.1"/>
</dbReference>
<keyword evidence="5" id="KW-0325">Glycoprotein</keyword>
<dbReference type="GO" id="GO:0036503">
    <property type="term" value="P:ERAD pathway"/>
    <property type="evidence" value="ECO:0007669"/>
    <property type="project" value="TreeGrafter"/>
</dbReference>
<feature type="domain" description="Glucosyltransferase 24 catalytic" evidence="9">
    <location>
        <begin position="1069"/>
        <end position="1335"/>
    </location>
</feature>
<evidence type="ECO:0000256" key="1">
    <source>
        <dbReference type="ARBA" id="ARBA00001913"/>
    </source>
</evidence>
<accession>A0A1J4K8E0</accession>
<sequence length="1349" mass="157516">MLFLLFLQFSFSIFRTDHALSISVVAPWGNVSLADQIFSFCVHYSQSIAKNFLLKATNFPENLLDENQIWKIARETIPSHLIPLLTANIDFGAKLPASIFNGFSGSPSIYDNNLTFETDFVNGERKSDSKIFYLDIIKDAKKINQLLKNNENFILRTTPAQKGAKSFLHGFGVEIRPFKYSMEYNVKNREAEQTKIAENFKVFDETTQNISKQIKDMEPNISSINFDNFESKFAGFLSKKLNQFDFLPFLRDVTNNWPLFLKEIADSPQDELSVARIHALFGKMSEKAYINGRLIQNFDDFDIFTFLNMLEQERTMNDILSNHFHLTDSEISQFSTKTVNDHQYFYFDYQTDLIQFYNDIEKDDQYAEWSKNKFDIFNYEHRMPHVRKNLFTVILYCDPSTNEGLNQLTDLVFLVKRLVPITLGVLPIFRMNNHISRKVAFAYHHLAMNDLNHAIDFLIRTYHYQHKEILKQNSKVKSGTKKNGNKNEESNQNNVNPEEIPEIIFAQAYEDIARLTKTYKKWNNLNELYFPDSHEYQRIKSIAKYYKEHNLSPGKVCANGLISNAPLNYEIYLRMIKQSFDHIIPLMKQENFQNSIDVFEVSVLNFLRKASIVLEKVDTQIFTSKIEAIPLSEMNFDKQMKFIDNFNKIEWLDSNSTQNVNTYLFIFDNSSINGENKDEIQKFDIIKKFNNEKHLSNIKIAINPNQELFHLNSIISPTDLPCIVINGRIITYFDINSIEKLRLIDKWNYHFILNSFPDFLKSNENILSSKFEQNFYLATLLNSWKLLEIKRGQINEFIFGNNILTHTENHTDLSLSISINPFSKNMQRLSGIFEYLSRKKIVNVKVCLIPYYQQDYFQTLSSYFRNAIPSSNNQISGINGDTNENLSDFSGLGGDEAIFTYLNDCTTYSSIIDVPNSWQVESLNSPFDLDNILLAELTPKVHRAEYILTNVIVEGSVKNLKNELVSGMRLDIIPPKRNTSSTYYNENYASSSDTLVIGKKTSYFQLMGTIGLNKIIINSNSLKINESDHNIYHVEVNSFTSKYNIIKLKHEVLKQINSQERNYKNSSRVDVFAVASGHLYERLTKIMMISVKRQTNSRVTFWLLNNFLSPQFKASLPAMAEKYGFEYKLVKYKWPHFIYPQQEKQRIIWGNKILFLDVLFPVDLERIIYIDADQIVRTDMNELMRMDFEGAPYAFTPFCDSRKETEPYRFWKTGYWKNYLEDKKYHISALFAIDLPTFRKMGAGNILRKYYQRLAPDKYSLANLDQDLPNFVQKKLPIFSLPQNWLWCETWCSDETMDQAKTIDLCNNPLTKKPKLEIAQTRVAEWPSLDQEARKIIADNDAYEKLFFP</sequence>
<organism evidence="10 11">
    <name type="scientific">Tritrichomonas foetus</name>
    <dbReference type="NCBI Taxonomy" id="1144522"/>
    <lineage>
        <taxon>Eukaryota</taxon>
        <taxon>Metamonada</taxon>
        <taxon>Parabasalia</taxon>
        <taxon>Tritrichomonadida</taxon>
        <taxon>Tritrichomonadidae</taxon>
        <taxon>Tritrichomonas</taxon>
    </lineage>
</organism>
<dbReference type="GO" id="GO:0018279">
    <property type="term" value="P:protein N-linked glycosylation via asparagine"/>
    <property type="evidence" value="ECO:0007669"/>
    <property type="project" value="TreeGrafter"/>
</dbReference>
<dbReference type="InterPro" id="IPR029044">
    <property type="entry name" value="Nucleotide-diphossugar_trans"/>
</dbReference>
<dbReference type="GO" id="GO:0051082">
    <property type="term" value="F:unfolded protein binding"/>
    <property type="evidence" value="ECO:0007669"/>
    <property type="project" value="TreeGrafter"/>
</dbReference>
<dbReference type="GO" id="GO:0005788">
    <property type="term" value="C:endoplasmic reticulum lumen"/>
    <property type="evidence" value="ECO:0007669"/>
    <property type="project" value="UniProtKB-SubCell"/>
</dbReference>
<gene>
    <name evidence="10" type="ORF">TRFO_26144</name>
</gene>
<dbReference type="SUPFAM" id="SSF53448">
    <property type="entry name" value="Nucleotide-diphospho-sugar transferases"/>
    <property type="match status" value="1"/>
</dbReference>
<feature type="region of interest" description="Disordered" evidence="6">
    <location>
        <begin position="473"/>
        <end position="495"/>
    </location>
</feature>
<evidence type="ECO:0000256" key="7">
    <source>
        <dbReference type="SAM" id="SignalP"/>
    </source>
</evidence>
<dbReference type="InterPro" id="IPR040497">
    <property type="entry name" value="Glyco_transf_24"/>
</dbReference>
<dbReference type="PANTHER" id="PTHR11226:SF0">
    <property type="entry name" value="UDP-GLUCOSE:GLYCOPROTEIN GLUCOSYLTRANSFERASE"/>
    <property type="match status" value="1"/>
</dbReference>
<dbReference type="CDD" id="cd06432">
    <property type="entry name" value="GT8_HUGT1_C_like"/>
    <property type="match status" value="1"/>
</dbReference>
<dbReference type="EMBL" id="MLAK01000741">
    <property type="protein sequence ID" value="OHT05934.1"/>
    <property type="molecule type" value="Genomic_DNA"/>
</dbReference>
<evidence type="ECO:0000313" key="11">
    <source>
        <dbReference type="Proteomes" id="UP000179807"/>
    </source>
</evidence>
<dbReference type="Gene3D" id="3.90.550.10">
    <property type="entry name" value="Spore Coat Polysaccharide Biosynthesis Protein SpsA, Chain A"/>
    <property type="match status" value="1"/>
</dbReference>
<dbReference type="Pfam" id="PF18404">
    <property type="entry name" value="Glyco_transf_24"/>
    <property type="match status" value="1"/>
</dbReference>
<evidence type="ECO:0000256" key="2">
    <source>
        <dbReference type="ARBA" id="ARBA00004319"/>
    </source>
</evidence>
<feature type="domain" description="UGGT thioredoxin-like" evidence="8">
    <location>
        <begin position="348"/>
        <end position="611"/>
    </location>
</feature>
<comment type="cofactor">
    <cofactor evidence="1">
        <name>Ca(2+)</name>
        <dbReference type="ChEBI" id="CHEBI:29108"/>
    </cofactor>
</comment>
<name>A0A1J4K8E0_9EUKA</name>
<evidence type="ECO:0000256" key="5">
    <source>
        <dbReference type="ARBA" id="ARBA00023180"/>
    </source>
</evidence>
<evidence type="ECO:0000256" key="3">
    <source>
        <dbReference type="ARBA" id="ARBA00022729"/>
    </source>
</evidence>
<dbReference type="OrthoDB" id="27683at2759"/>
<keyword evidence="11" id="KW-1185">Reference proteome</keyword>
<dbReference type="PANTHER" id="PTHR11226">
    <property type="entry name" value="UDP-GLUCOSE GLYCOPROTEIN:GLUCOSYLTRANSFERASE"/>
    <property type="match status" value="1"/>
</dbReference>
<comment type="subcellular location">
    <subcellularLocation>
        <location evidence="2">Endoplasmic reticulum lumen</location>
    </subcellularLocation>
</comment>
<keyword evidence="3 7" id="KW-0732">Signal</keyword>
<evidence type="ECO:0000313" key="10">
    <source>
        <dbReference type="EMBL" id="OHT05934.1"/>
    </source>
</evidence>
<dbReference type="InterPro" id="IPR009448">
    <property type="entry name" value="UDP-g_GGtrans"/>
</dbReference>
<dbReference type="GeneID" id="94839476"/>
<evidence type="ECO:0000256" key="6">
    <source>
        <dbReference type="SAM" id="MobiDB-lite"/>
    </source>
</evidence>